<protein>
    <submittedName>
        <fullName evidence="1">Uncharacterized protein</fullName>
    </submittedName>
</protein>
<evidence type="ECO:0000313" key="2">
    <source>
        <dbReference type="Proteomes" id="UP000070558"/>
    </source>
</evidence>
<evidence type="ECO:0000313" key="1">
    <source>
        <dbReference type="EMBL" id="KXA18080.1"/>
    </source>
</evidence>
<dbReference type="Proteomes" id="UP000070558">
    <property type="component" value="Unassembled WGS sequence"/>
</dbReference>
<reference evidence="1 2" key="1">
    <citation type="submission" date="2016-01" db="EMBL/GenBank/DDBJ databases">
        <authorList>
            <person name="Oliw E.H."/>
        </authorList>
    </citation>
    <scope>NUCLEOTIDE SEQUENCE [LARGE SCALE GENOMIC DNA]</scope>
    <source>
        <strain evidence="1 2">GED7760B</strain>
    </source>
</reference>
<accession>A0A133NP77</accession>
<dbReference type="PATRIC" id="fig|2702.99.peg.848"/>
<gene>
    <name evidence="1" type="ORF">HMPREF3216_00869</name>
</gene>
<proteinExistence type="predicted"/>
<dbReference type="EMBL" id="LRQA01000040">
    <property type="protein sequence ID" value="KXA18080.1"/>
    <property type="molecule type" value="Genomic_DNA"/>
</dbReference>
<comment type="caution">
    <text evidence="1">The sequence shown here is derived from an EMBL/GenBank/DDBJ whole genome shotgun (WGS) entry which is preliminary data.</text>
</comment>
<name>A0A133NP77_GARVA</name>
<organism evidence="1 2">
    <name type="scientific">Gardnerella vaginalis</name>
    <dbReference type="NCBI Taxonomy" id="2702"/>
    <lineage>
        <taxon>Bacteria</taxon>
        <taxon>Bacillati</taxon>
        <taxon>Actinomycetota</taxon>
        <taxon>Actinomycetes</taxon>
        <taxon>Bifidobacteriales</taxon>
        <taxon>Bifidobacteriaceae</taxon>
        <taxon>Gardnerella</taxon>
    </lineage>
</organism>
<sequence>MPVLGCFLNNNLPVLGCFLRHNLPVLGELEYWQTITALLLRTFIQVMTVYKI</sequence>
<dbReference type="AlphaFoldDB" id="A0A133NP77"/>